<feature type="domain" description="F-box" evidence="1">
    <location>
        <begin position="15"/>
        <end position="48"/>
    </location>
</feature>
<dbReference type="InterPro" id="IPR044730">
    <property type="entry name" value="RNase_H-like_dom_plant"/>
</dbReference>
<dbReference type="GO" id="GO:0003676">
    <property type="term" value="F:nucleic acid binding"/>
    <property type="evidence" value="ECO:0007669"/>
    <property type="project" value="InterPro"/>
</dbReference>
<feature type="domain" description="Alanyl-tRNA synthetase class IIc N-terminal" evidence="2">
    <location>
        <begin position="612"/>
        <end position="685"/>
    </location>
</feature>
<dbReference type="Gene3D" id="1.20.1280.50">
    <property type="match status" value="1"/>
</dbReference>
<dbReference type="InterPro" id="IPR017451">
    <property type="entry name" value="F-box-assoc_interact_dom"/>
</dbReference>
<accession>A0AAV1EGU4</accession>
<evidence type="ECO:0000259" key="1">
    <source>
        <dbReference type="Pfam" id="PF00646"/>
    </source>
</evidence>
<dbReference type="SUPFAM" id="SSF81383">
    <property type="entry name" value="F-box domain"/>
    <property type="match status" value="1"/>
</dbReference>
<dbReference type="AlphaFoldDB" id="A0AAV1EGU4"/>
<dbReference type="SUPFAM" id="SSF50447">
    <property type="entry name" value="Translation proteins"/>
    <property type="match status" value="1"/>
</dbReference>
<evidence type="ECO:0000259" key="4">
    <source>
        <dbReference type="Pfam" id="PF13456"/>
    </source>
</evidence>
<reference evidence="5" key="1">
    <citation type="submission" date="2023-03" db="EMBL/GenBank/DDBJ databases">
        <authorList>
            <person name="Julca I."/>
        </authorList>
    </citation>
    <scope>NUCLEOTIDE SEQUENCE</scope>
</reference>
<dbReference type="InterPro" id="IPR018164">
    <property type="entry name" value="Ala-tRNA-synth_IIc_N"/>
</dbReference>
<dbReference type="Pfam" id="PF08268">
    <property type="entry name" value="FBA_3"/>
    <property type="match status" value="1"/>
</dbReference>
<dbReference type="PANTHER" id="PTHR43462">
    <property type="entry name" value="ALANYL-TRNA EDITING PROTEIN"/>
    <property type="match status" value="1"/>
</dbReference>
<dbReference type="GO" id="GO:0005524">
    <property type="term" value="F:ATP binding"/>
    <property type="evidence" value="ECO:0007669"/>
    <property type="project" value="InterPro"/>
</dbReference>
<dbReference type="Proteomes" id="UP001161247">
    <property type="component" value="Chromosome 9"/>
</dbReference>
<evidence type="ECO:0000313" key="6">
    <source>
        <dbReference type="Proteomes" id="UP001161247"/>
    </source>
</evidence>
<feature type="domain" description="F-box associated beta-propeller type 3" evidence="3">
    <location>
        <begin position="103"/>
        <end position="267"/>
    </location>
</feature>
<dbReference type="EMBL" id="OX459126">
    <property type="protein sequence ID" value="CAI9118787.1"/>
    <property type="molecule type" value="Genomic_DNA"/>
</dbReference>
<dbReference type="NCBIfam" id="TIGR01640">
    <property type="entry name" value="F_box_assoc_1"/>
    <property type="match status" value="1"/>
</dbReference>
<dbReference type="GO" id="GO:0006419">
    <property type="term" value="P:alanyl-tRNA aminoacylation"/>
    <property type="evidence" value="ECO:0007669"/>
    <property type="project" value="InterPro"/>
</dbReference>
<dbReference type="GO" id="GO:0004523">
    <property type="term" value="F:RNA-DNA hybrid ribonuclease activity"/>
    <property type="evidence" value="ECO:0007669"/>
    <property type="project" value="InterPro"/>
</dbReference>
<dbReference type="GO" id="GO:0004813">
    <property type="term" value="F:alanine-tRNA ligase activity"/>
    <property type="evidence" value="ECO:0007669"/>
    <property type="project" value="InterPro"/>
</dbReference>
<dbReference type="Pfam" id="PF01411">
    <property type="entry name" value="tRNA-synt_2c"/>
    <property type="match status" value="1"/>
</dbReference>
<dbReference type="Gene3D" id="2.40.30.130">
    <property type="match status" value="1"/>
</dbReference>
<dbReference type="Pfam" id="PF13456">
    <property type="entry name" value="RVT_3"/>
    <property type="match status" value="1"/>
</dbReference>
<dbReference type="Gene3D" id="3.30.420.10">
    <property type="entry name" value="Ribonuclease H-like superfamily/Ribonuclease H"/>
    <property type="match status" value="1"/>
</dbReference>
<dbReference type="Gene3D" id="3.30.980.10">
    <property type="entry name" value="Threonyl-trna Synthetase, Chain A, domain 2"/>
    <property type="match status" value="1"/>
</dbReference>
<dbReference type="InterPro" id="IPR036047">
    <property type="entry name" value="F-box-like_dom_sf"/>
</dbReference>
<dbReference type="CDD" id="cd06222">
    <property type="entry name" value="RNase_H_like"/>
    <property type="match status" value="1"/>
</dbReference>
<evidence type="ECO:0000259" key="2">
    <source>
        <dbReference type="Pfam" id="PF01411"/>
    </source>
</evidence>
<dbReference type="InterPro" id="IPR018163">
    <property type="entry name" value="Thr/Ala-tRNA-synth_IIc_edit"/>
</dbReference>
<feature type="domain" description="RNase H type-1" evidence="4">
    <location>
        <begin position="531"/>
        <end position="599"/>
    </location>
</feature>
<dbReference type="InterPro" id="IPR001810">
    <property type="entry name" value="F-box_dom"/>
</dbReference>
<evidence type="ECO:0000259" key="3">
    <source>
        <dbReference type="Pfam" id="PF08268"/>
    </source>
</evidence>
<dbReference type="InterPro" id="IPR051335">
    <property type="entry name" value="Alanyl-tRNA_Editing_Enzymes"/>
</dbReference>
<dbReference type="Pfam" id="PF00646">
    <property type="entry name" value="F-box"/>
    <property type="match status" value="1"/>
</dbReference>
<dbReference type="PANTHER" id="PTHR43462:SF2">
    <property type="entry name" value="THREONYL AND ALANYL TRNA SYNTHETASE SECOND ADDITIONAL DOMAIN-CONTAINING PROTEIN"/>
    <property type="match status" value="1"/>
</dbReference>
<gene>
    <name evidence="5" type="ORF">OLC1_LOCUS24576</name>
</gene>
<organism evidence="5 6">
    <name type="scientific">Oldenlandia corymbosa var. corymbosa</name>
    <dbReference type="NCBI Taxonomy" id="529605"/>
    <lineage>
        <taxon>Eukaryota</taxon>
        <taxon>Viridiplantae</taxon>
        <taxon>Streptophyta</taxon>
        <taxon>Embryophyta</taxon>
        <taxon>Tracheophyta</taxon>
        <taxon>Spermatophyta</taxon>
        <taxon>Magnoliopsida</taxon>
        <taxon>eudicotyledons</taxon>
        <taxon>Gunneridae</taxon>
        <taxon>Pentapetalae</taxon>
        <taxon>asterids</taxon>
        <taxon>lamiids</taxon>
        <taxon>Gentianales</taxon>
        <taxon>Rubiaceae</taxon>
        <taxon>Rubioideae</taxon>
        <taxon>Spermacoceae</taxon>
        <taxon>Hedyotis-Oldenlandia complex</taxon>
        <taxon>Oldenlandia</taxon>
    </lineage>
</organism>
<dbReference type="InterPro" id="IPR013187">
    <property type="entry name" value="F-box-assoc_dom_typ3"/>
</dbReference>
<dbReference type="InterPro" id="IPR009000">
    <property type="entry name" value="Transl_B-barrel_sf"/>
</dbReference>
<protein>
    <submittedName>
        <fullName evidence="5">OLC1v1020397C1</fullName>
    </submittedName>
</protein>
<dbReference type="InterPro" id="IPR002156">
    <property type="entry name" value="RNaseH_domain"/>
</dbReference>
<evidence type="ECO:0000313" key="5">
    <source>
        <dbReference type="EMBL" id="CAI9118787.1"/>
    </source>
</evidence>
<dbReference type="InterPro" id="IPR036397">
    <property type="entry name" value="RNaseH_sf"/>
</dbReference>
<proteinExistence type="predicted"/>
<dbReference type="SUPFAM" id="SSF55186">
    <property type="entry name" value="ThrRS/AlaRS common domain"/>
    <property type="match status" value="1"/>
</dbReference>
<sequence>MGKSARGDSSEILEELVWGILMLVPVKSLMRFKCVCKLWLSIIQNPLFANSYQGCFKGLLITKPCDPHEWLEEPYNHPFSYLNLPEVDNGNVPISIPFSYSMSLGGKMACTDPVNGLICFFYGNFSCLYNLATRESMVLPVSVRKSKALYVSVWDESFCVYHLGFDPSSKLYKLLKHCLAYKDSSDDSYDEEIECSYLCSEILTVGVDSSWRSIDPPPCGITPGGICTNGFIYWCDRSYKPPVNDRDHLLCFDLCQEEFQRGPLPENGLKMLSFGPCLAFASRPRVQHKDLSGGDPVMSLYFYNNGQASPDGSWIKHEIMLPKPTGPYVFYCFKAVCSLPDRKVLIGCQFWDNTYKTIYHIYDQGTRMLRKCFTSDCHISGIFGGIVAANFRLYEDLDDDDDPERSKRRIVMLKNGEGKVIHDQGVLLAMATEYLNNVYVTSPSPPIMYDVKGCFPLMPVTEIREIEREVSELEVGKPVAKFMTAQGSWDWQLFEGILPAVELLKIAATMPPNLDKWGNDWPSTFGWMKLNTDRAYDVQTGAAAAGGLLRDHYGNWVGGFTANIGSTTVTGAELWDMYYGLLLAWEKGIRRIVAEMDKMADNMIPTKLEYYENMFKLQSTAFLLSSFQSDDGRQVFILDSTIFHPQGGGQPSDTGFITDSDFKFVVQDVRSKDKFVYHYGIFEKSQDGALNLEGRRGVEVSLQVDGERRKLNSRLHSAGHLLDVCLSSVGLGHLEPGKAYHFPDGPYVEYKGIAPQNELLSKQKQLEIEANNLIAKGGKVFVSILPYDEAAKLCGGCLPDYIPKESNPRIVMIGDNVGCPCGGTHVSDVSEILGLKVSQIRTKKGMTKVFYNVEG</sequence>
<dbReference type="FunFam" id="3.30.980.10:FF:000008">
    <property type="entry name" value="Similar to alanyl-tRNA synthetase"/>
    <property type="match status" value="1"/>
</dbReference>
<name>A0AAV1EGU4_OLDCO</name>
<keyword evidence="6" id="KW-1185">Reference proteome</keyword>